<dbReference type="Gene3D" id="2.60.120.650">
    <property type="entry name" value="Cupin"/>
    <property type="match status" value="1"/>
</dbReference>
<gene>
    <name evidence="2" type="ORF">D9619_005830</name>
</gene>
<evidence type="ECO:0000313" key="3">
    <source>
        <dbReference type="Proteomes" id="UP000567179"/>
    </source>
</evidence>
<dbReference type="SUPFAM" id="SSF51197">
    <property type="entry name" value="Clavaminate synthase-like"/>
    <property type="match status" value="1"/>
</dbReference>
<dbReference type="PANTHER" id="PTHR12461:SF94">
    <property type="entry name" value="JMJC DOMAIN-CONTAINING PROTEIN"/>
    <property type="match status" value="1"/>
</dbReference>
<dbReference type="Pfam" id="PF13621">
    <property type="entry name" value="Cupin_8"/>
    <property type="match status" value="1"/>
</dbReference>
<comment type="caution">
    <text evidence="2">The sequence shown here is derived from an EMBL/GenBank/DDBJ whole genome shotgun (WGS) entry which is preliminary data.</text>
</comment>
<protein>
    <recommendedName>
        <fullName evidence="1">JmjC domain-containing protein</fullName>
    </recommendedName>
</protein>
<feature type="domain" description="JmjC" evidence="1">
    <location>
        <begin position="302"/>
        <end position="464"/>
    </location>
</feature>
<dbReference type="SMART" id="SM00558">
    <property type="entry name" value="JmjC"/>
    <property type="match status" value="1"/>
</dbReference>
<evidence type="ECO:0000259" key="1">
    <source>
        <dbReference type="PROSITE" id="PS51184"/>
    </source>
</evidence>
<dbReference type="InterPro" id="IPR041667">
    <property type="entry name" value="Cupin_8"/>
</dbReference>
<accession>A0A8H5BZ52</accession>
<sequence>MPAAFRKNSRLRLCERPLPPLPTMPPATPTSASSWHIQLLSGLAQDLAQAKARLGSSSESAPHIHDMGRCDLQTIIDVCTALQGGAEPEESFPTLLQVINASHARMWDAPSSSALTVWRSIYTDACIVRALAHSMVSDHLQAISALDHAIIIAGPCGEGRLDLVLDMIGRIQAFVPADVATAPHPLATMQAHIDSPLCTIPSPQPPSLLAFKKTHSHSPFILRNYASEWPAVNNWKSASYLRSISGPGRVVPVEIGRDYRLGDWKQELMSWDILLSALDFEDQPSSASSTDLYYLAQHDLTKQFPSLRDDIILPDYLYASITPTDYPEYRPPNNDDQVILNTWLGPKNTMSPAHIDPYYNFYVQVVGQKTVWLAPPTVSAYIRPPLPSNSPAESDSSHFPSSALSNTSEIDVFAPEQAHPDFIKNVQPVSMTAVLNPGDMLFFPPGWWHAMRSESTSFSLSMWF</sequence>
<dbReference type="EMBL" id="JAACJJ010000001">
    <property type="protein sequence ID" value="KAF5331178.1"/>
    <property type="molecule type" value="Genomic_DNA"/>
</dbReference>
<dbReference type="InterPro" id="IPR003347">
    <property type="entry name" value="JmjC_dom"/>
</dbReference>
<name>A0A8H5BZ52_9AGAR</name>
<dbReference type="PANTHER" id="PTHR12461">
    <property type="entry name" value="HYPOXIA-INDUCIBLE FACTOR 1 ALPHA INHIBITOR-RELATED"/>
    <property type="match status" value="1"/>
</dbReference>
<proteinExistence type="predicted"/>
<dbReference type="AlphaFoldDB" id="A0A8H5BZ52"/>
<dbReference type="Proteomes" id="UP000567179">
    <property type="component" value="Unassembled WGS sequence"/>
</dbReference>
<keyword evidence="3" id="KW-1185">Reference proteome</keyword>
<dbReference type="OrthoDB" id="47172at2759"/>
<organism evidence="2 3">
    <name type="scientific">Psilocybe cf. subviscida</name>
    <dbReference type="NCBI Taxonomy" id="2480587"/>
    <lineage>
        <taxon>Eukaryota</taxon>
        <taxon>Fungi</taxon>
        <taxon>Dikarya</taxon>
        <taxon>Basidiomycota</taxon>
        <taxon>Agaricomycotina</taxon>
        <taxon>Agaricomycetes</taxon>
        <taxon>Agaricomycetidae</taxon>
        <taxon>Agaricales</taxon>
        <taxon>Agaricineae</taxon>
        <taxon>Strophariaceae</taxon>
        <taxon>Psilocybe</taxon>
    </lineage>
</organism>
<evidence type="ECO:0000313" key="2">
    <source>
        <dbReference type="EMBL" id="KAF5331178.1"/>
    </source>
</evidence>
<reference evidence="2 3" key="1">
    <citation type="journal article" date="2020" name="ISME J.">
        <title>Uncovering the hidden diversity of litter-decomposition mechanisms in mushroom-forming fungi.</title>
        <authorList>
            <person name="Floudas D."/>
            <person name="Bentzer J."/>
            <person name="Ahren D."/>
            <person name="Johansson T."/>
            <person name="Persson P."/>
            <person name="Tunlid A."/>
        </authorList>
    </citation>
    <scope>NUCLEOTIDE SEQUENCE [LARGE SCALE GENOMIC DNA]</scope>
    <source>
        <strain evidence="2 3">CBS 101986</strain>
    </source>
</reference>
<dbReference type="PROSITE" id="PS51184">
    <property type="entry name" value="JMJC"/>
    <property type="match status" value="1"/>
</dbReference>